<reference evidence="2 3" key="1">
    <citation type="submission" date="2019-02" db="EMBL/GenBank/DDBJ databases">
        <title>Halonotius sp. a new haloqrchaeon isolated from saline water.</title>
        <authorList>
            <person name="Duran-Viseras A."/>
            <person name="Sanchez-Porro C."/>
            <person name="Ventosa A."/>
        </authorList>
    </citation>
    <scope>NUCLEOTIDE SEQUENCE [LARGE SCALE GENOMIC DNA]</scope>
    <source>
        <strain evidence="2 3">F9-27</strain>
    </source>
</reference>
<evidence type="ECO:0000313" key="2">
    <source>
        <dbReference type="EMBL" id="TQQ81995.1"/>
    </source>
</evidence>
<feature type="transmembrane region" description="Helical" evidence="1">
    <location>
        <begin position="67"/>
        <end position="100"/>
    </location>
</feature>
<keyword evidence="1" id="KW-0472">Membrane</keyword>
<comment type="caution">
    <text evidence="2">The sequence shown here is derived from an EMBL/GenBank/DDBJ whole genome shotgun (WGS) entry which is preliminary data.</text>
</comment>
<accession>A0A544QRC6</accession>
<proteinExistence type="predicted"/>
<dbReference type="Proteomes" id="UP000315385">
    <property type="component" value="Unassembled WGS sequence"/>
</dbReference>
<dbReference type="OrthoDB" id="385548at2157"/>
<sequence>MVSVVATAVAAARQLDHLPGGDTRAIGAGYAMAITAIVVAALYMLVAGVGILLIVLTGVSAGGEIPVAFLGFGAIGLAQGVVSLSAIVAPLLFCTGIAAWRIVPPSQRYGGVIGGLLSMGLAYLVAGVLVGGLGVVVAVGIGEPLGGSLIGALGVVVVAFSATAWIALPVASLTGTLYERSESTPTTAER</sequence>
<feature type="transmembrane region" description="Helical" evidence="1">
    <location>
        <begin position="30"/>
        <end position="55"/>
    </location>
</feature>
<dbReference type="EMBL" id="SESI01000001">
    <property type="protein sequence ID" value="TQQ81995.1"/>
    <property type="molecule type" value="Genomic_DNA"/>
</dbReference>
<dbReference type="RefSeq" id="WP_142442647.1">
    <property type="nucleotide sequence ID" value="NZ_SESI01000001.1"/>
</dbReference>
<keyword evidence="3" id="KW-1185">Reference proteome</keyword>
<feature type="transmembrane region" description="Helical" evidence="1">
    <location>
        <begin position="149"/>
        <end position="168"/>
    </location>
</feature>
<keyword evidence="1" id="KW-1133">Transmembrane helix</keyword>
<evidence type="ECO:0000313" key="3">
    <source>
        <dbReference type="Proteomes" id="UP000315385"/>
    </source>
</evidence>
<organism evidence="2 3">
    <name type="scientific">Halonotius roseus</name>
    <dbReference type="NCBI Taxonomy" id="2511997"/>
    <lineage>
        <taxon>Archaea</taxon>
        <taxon>Methanobacteriati</taxon>
        <taxon>Methanobacteriota</taxon>
        <taxon>Stenosarchaea group</taxon>
        <taxon>Halobacteria</taxon>
        <taxon>Halobacteriales</taxon>
        <taxon>Haloferacaceae</taxon>
        <taxon>Halonotius</taxon>
    </lineage>
</organism>
<protein>
    <submittedName>
        <fullName evidence="2">Uncharacterized protein</fullName>
    </submittedName>
</protein>
<dbReference type="AlphaFoldDB" id="A0A544QRC6"/>
<feature type="transmembrane region" description="Helical" evidence="1">
    <location>
        <begin position="120"/>
        <end position="142"/>
    </location>
</feature>
<keyword evidence="1" id="KW-0812">Transmembrane</keyword>
<gene>
    <name evidence="2" type="ORF">EWF95_03385</name>
</gene>
<name>A0A544QRC6_9EURY</name>
<evidence type="ECO:0000256" key="1">
    <source>
        <dbReference type="SAM" id="Phobius"/>
    </source>
</evidence>